<evidence type="ECO:0000313" key="1">
    <source>
        <dbReference type="EMBL" id="GIQ93101.1"/>
    </source>
</evidence>
<accession>A0A9K3GSV0</accession>
<organism evidence="1 2">
    <name type="scientific">Kipferlia bialata</name>
    <dbReference type="NCBI Taxonomy" id="797122"/>
    <lineage>
        <taxon>Eukaryota</taxon>
        <taxon>Metamonada</taxon>
        <taxon>Carpediemonas-like organisms</taxon>
        <taxon>Kipferlia</taxon>
    </lineage>
</organism>
<gene>
    <name evidence="1" type="ORF">KIPB_017330</name>
</gene>
<dbReference type="AlphaFoldDB" id="A0A9K3GSV0"/>
<dbReference type="EMBL" id="BDIP01011471">
    <property type="protein sequence ID" value="GIQ93101.1"/>
    <property type="molecule type" value="Genomic_DNA"/>
</dbReference>
<name>A0A9K3GSV0_9EUKA</name>
<dbReference type="Proteomes" id="UP000265618">
    <property type="component" value="Unassembled WGS sequence"/>
</dbReference>
<proteinExistence type="predicted"/>
<sequence>WAIYLLLLLTVLSAAPVAIEHGRRMAGMFQIIPDDIQSVIEQTMVDGLNADIMLLI</sequence>
<comment type="caution">
    <text evidence="1">The sequence shown here is derived from an EMBL/GenBank/DDBJ whole genome shotgun (WGS) entry which is preliminary data.</text>
</comment>
<keyword evidence="2" id="KW-1185">Reference proteome</keyword>
<reference evidence="1 2" key="1">
    <citation type="journal article" date="2018" name="PLoS ONE">
        <title>The draft genome of Kipferlia bialata reveals reductive genome evolution in fornicate parasites.</title>
        <authorList>
            <person name="Tanifuji G."/>
            <person name="Takabayashi S."/>
            <person name="Kume K."/>
            <person name="Takagi M."/>
            <person name="Nakayama T."/>
            <person name="Kamikawa R."/>
            <person name="Inagaki Y."/>
            <person name="Hashimoto T."/>
        </authorList>
    </citation>
    <scope>NUCLEOTIDE SEQUENCE [LARGE SCALE GENOMIC DNA]</scope>
    <source>
        <strain evidence="1">NY0173</strain>
    </source>
</reference>
<feature type="non-terminal residue" evidence="1">
    <location>
        <position position="56"/>
    </location>
</feature>
<feature type="non-terminal residue" evidence="1">
    <location>
        <position position="1"/>
    </location>
</feature>
<evidence type="ECO:0000313" key="2">
    <source>
        <dbReference type="Proteomes" id="UP000265618"/>
    </source>
</evidence>
<protein>
    <submittedName>
        <fullName evidence="1">Uncharacterized protein</fullName>
    </submittedName>
</protein>